<protein>
    <submittedName>
        <fullName evidence="2">Uncharacterized protein</fullName>
    </submittedName>
</protein>
<dbReference type="InParanoid" id="A0A0C3AYP3"/>
<keyword evidence="1" id="KW-1133">Transmembrane helix</keyword>
<name>A0A0C3AYP3_PILCF</name>
<dbReference type="AlphaFoldDB" id="A0A0C3AYP3"/>
<dbReference type="Proteomes" id="UP000054166">
    <property type="component" value="Unassembled WGS sequence"/>
</dbReference>
<keyword evidence="1" id="KW-0812">Transmembrane</keyword>
<reference evidence="3" key="2">
    <citation type="submission" date="2015-01" db="EMBL/GenBank/DDBJ databases">
        <title>Evolutionary Origins and Diversification of the Mycorrhizal Mutualists.</title>
        <authorList>
            <consortium name="DOE Joint Genome Institute"/>
            <consortium name="Mycorrhizal Genomics Consortium"/>
            <person name="Kohler A."/>
            <person name="Kuo A."/>
            <person name="Nagy L.G."/>
            <person name="Floudas D."/>
            <person name="Copeland A."/>
            <person name="Barry K.W."/>
            <person name="Cichocki N."/>
            <person name="Veneault-Fourrey C."/>
            <person name="LaButti K."/>
            <person name="Lindquist E.A."/>
            <person name="Lipzen A."/>
            <person name="Lundell T."/>
            <person name="Morin E."/>
            <person name="Murat C."/>
            <person name="Riley R."/>
            <person name="Ohm R."/>
            <person name="Sun H."/>
            <person name="Tunlid A."/>
            <person name="Henrissat B."/>
            <person name="Grigoriev I.V."/>
            <person name="Hibbett D.S."/>
            <person name="Martin F."/>
        </authorList>
    </citation>
    <scope>NUCLEOTIDE SEQUENCE [LARGE SCALE GENOMIC DNA]</scope>
    <source>
        <strain evidence="3">F 1598</strain>
    </source>
</reference>
<dbReference type="EMBL" id="KN833011">
    <property type="protein sequence ID" value="KIM79113.1"/>
    <property type="molecule type" value="Genomic_DNA"/>
</dbReference>
<dbReference type="HOGENOM" id="CLU_2427836_0_0_1"/>
<evidence type="ECO:0000313" key="3">
    <source>
        <dbReference type="Proteomes" id="UP000054166"/>
    </source>
</evidence>
<evidence type="ECO:0000256" key="1">
    <source>
        <dbReference type="SAM" id="Phobius"/>
    </source>
</evidence>
<feature type="transmembrane region" description="Helical" evidence="1">
    <location>
        <begin position="6"/>
        <end position="27"/>
    </location>
</feature>
<evidence type="ECO:0000313" key="2">
    <source>
        <dbReference type="EMBL" id="KIM79113.1"/>
    </source>
</evidence>
<gene>
    <name evidence="2" type="ORF">PILCRDRAFT_823687</name>
</gene>
<reference evidence="2 3" key="1">
    <citation type="submission" date="2014-04" db="EMBL/GenBank/DDBJ databases">
        <authorList>
            <consortium name="DOE Joint Genome Institute"/>
            <person name="Kuo A."/>
            <person name="Tarkka M."/>
            <person name="Buscot F."/>
            <person name="Kohler A."/>
            <person name="Nagy L.G."/>
            <person name="Floudas D."/>
            <person name="Copeland A."/>
            <person name="Barry K.W."/>
            <person name="Cichocki N."/>
            <person name="Veneault-Fourrey C."/>
            <person name="LaButti K."/>
            <person name="Lindquist E.A."/>
            <person name="Lipzen A."/>
            <person name="Lundell T."/>
            <person name="Morin E."/>
            <person name="Murat C."/>
            <person name="Sun H."/>
            <person name="Tunlid A."/>
            <person name="Henrissat B."/>
            <person name="Grigoriev I.V."/>
            <person name="Hibbett D.S."/>
            <person name="Martin F."/>
            <person name="Nordberg H.P."/>
            <person name="Cantor M.N."/>
            <person name="Hua S.X."/>
        </authorList>
    </citation>
    <scope>NUCLEOTIDE SEQUENCE [LARGE SCALE GENOMIC DNA]</scope>
    <source>
        <strain evidence="2 3">F 1598</strain>
    </source>
</reference>
<accession>A0A0C3AYP3</accession>
<dbReference type="OrthoDB" id="2789670at2759"/>
<keyword evidence="1" id="KW-0472">Membrane</keyword>
<organism evidence="2 3">
    <name type="scientific">Piloderma croceum (strain F 1598)</name>
    <dbReference type="NCBI Taxonomy" id="765440"/>
    <lineage>
        <taxon>Eukaryota</taxon>
        <taxon>Fungi</taxon>
        <taxon>Dikarya</taxon>
        <taxon>Basidiomycota</taxon>
        <taxon>Agaricomycotina</taxon>
        <taxon>Agaricomycetes</taxon>
        <taxon>Agaricomycetidae</taxon>
        <taxon>Atheliales</taxon>
        <taxon>Atheliaceae</taxon>
        <taxon>Piloderma</taxon>
    </lineage>
</organism>
<sequence>MSSTSLPMYSFSLVCCTSLLTAILTWLNQVIVWRVIFFLLPKATNRPRSLPMLRELMGWDWGINLIDYGFALQKRRMFLHQFLNRTAITVF</sequence>
<keyword evidence="3" id="KW-1185">Reference proteome</keyword>
<proteinExistence type="predicted"/>